<gene>
    <name evidence="2" type="ORF">CINC_LOCUS8436</name>
</gene>
<dbReference type="Proteomes" id="UP001154114">
    <property type="component" value="Chromosome 26"/>
</dbReference>
<dbReference type="EMBL" id="LR824029">
    <property type="protein sequence ID" value="CAD0206140.1"/>
    <property type="molecule type" value="Genomic_DNA"/>
</dbReference>
<name>A0A9N8L5W4_CHRIL</name>
<protein>
    <submittedName>
        <fullName evidence="2">Uncharacterized protein</fullName>
    </submittedName>
</protein>
<accession>A0A9N8L5W4</accession>
<dbReference type="AlphaFoldDB" id="A0A9N8L5W4"/>
<sequence length="156" mass="17162">MSAYRLRLASRSSAVVAGSYSHGSRRFVSMCECARKNGWYAPAWYHLVMSSASGYLKNPPTSDPQKLTPATASDRHIGTDTARKPHSAALSPVHTAAYLCVPAKVERVSMKGRYLLSTRLCKPSLVARMFHKPYSLWMCLCSQKAARPSLPSWGGL</sequence>
<keyword evidence="3" id="KW-1185">Reference proteome</keyword>
<feature type="region of interest" description="Disordered" evidence="1">
    <location>
        <begin position="58"/>
        <end position="82"/>
    </location>
</feature>
<reference evidence="2" key="1">
    <citation type="submission" date="2021-12" db="EMBL/GenBank/DDBJ databases">
        <authorList>
            <person name="King R."/>
        </authorList>
    </citation>
    <scope>NUCLEOTIDE SEQUENCE</scope>
</reference>
<proteinExistence type="predicted"/>
<evidence type="ECO:0000313" key="2">
    <source>
        <dbReference type="EMBL" id="CAD0206140.1"/>
    </source>
</evidence>
<feature type="compositionally biased region" description="Polar residues" evidence="1">
    <location>
        <begin position="59"/>
        <end position="71"/>
    </location>
</feature>
<evidence type="ECO:0000256" key="1">
    <source>
        <dbReference type="SAM" id="MobiDB-lite"/>
    </source>
</evidence>
<evidence type="ECO:0000313" key="3">
    <source>
        <dbReference type="Proteomes" id="UP001154114"/>
    </source>
</evidence>
<feature type="compositionally biased region" description="Basic and acidic residues" evidence="1">
    <location>
        <begin position="73"/>
        <end position="82"/>
    </location>
</feature>
<organism evidence="2 3">
    <name type="scientific">Chrysodeixis includens</name>
    <name type="common">Soybean looper</name>
    <name type="synonym">Pseudoplusia includens</name>
    <dbReference type="NCBI Taxonomy" id="689277"/>
    <lineage>
        <taxon>Eukaryota</taxon>
        <taxon>Metazoa</taxon>
        <taxon>Ecdysozoa</taxon>
        <taxon>Arthropoda</taxon>
        <taxon>Hexapoda</taxon>
        <taxon>Insecta</taxon>
        <taxon>Pterygota</taxon>
        <taxon>Neoptera</taxon>
        <taxon>Endopterygota</taxon>
        <taxon>Lepidoptera</taxon>
        <taxon>Glossata</taxon>
        <taxon>Ditrysia</taxon>
        <taxon>Noctuoidea</taxon>
        <taxon>Noctuidae</taxon>
        <taxon>Plusiinae</taxon>
        <taxon>Chrysodeixis</taxon>
    </lineage>
</organism>